<organism evidence="2">
    <name type="scientific">Lotharella oceanica</name>
    <dbReference type="NCBI Taxonomy" id="641309"/>
    <lineage>
        <taxon>Eukaryota</taxon>
        <taxon>Sar</taxon>
        <taxon>Rhizaria</taxon>
        <taxon>Cercozoa</taxon>
        <taxon>Chlorarachniophyceae</taxon>
        <taxon>Lotharella</taxon>
    </lineage>
</organism>
<proteinExistence type="predicted"/>
<evidence type="ECO:0000313" key="2">
    <source>
        <dbReference type="EMBL" id="CAD9778034.1"/>
    </source>
</evidence>
<gene>
    <name evidence="2" type="ORF">LSP00402_LOCUS22050</name>
</gene>
<dbReference type="AlphaFoldDB" id="A0A7S2U3E7"/>
<feature type="compositionally biased region" description="Basic and acidic residues" evidence="1">
    <location>
        <begin position="24"/>
        <end position="34"/>
    </location>
</feature>
<name>A0A7S2U3E7_9EUKA</name>
<evidence type="ECO:0000256" key="1">
    <source>
        <dbReference type="SAM" id="MobiDB-lite"/>
    </source>
</evidence>
<dbReference type="EMBL" id="HBHP01035824">
    <property type="protein sequence ID" value="CAD9778034.1"/>
    <property type="molecule type" value="Transcribed_RNA"/>
</dbReference>
<feature type="compositionally biased region" description="Basic and acidic residues" evidence="1">
    <location>
        <begin position="99"/>
        <end position="114"/>
    </location>
</feature>
<feature type="region of interest" description="Disordered" evidence="1">
    <location>
        <begin position="93"/>
        <end position="129"/>
    </location>
</feature>
<protein>
    <submittedName>
        <fullName evidence="2">Uncharacterized protein</fullName>
    </submittedName>
</protein>
<feature type="compositionally biased region" description="Basic residues" evidence="1">
    <location>
        <begin position="119"/>
        <end position="129"/>
    </location>
</feature>
<feature type="compositionally biased region" description="Polar residues" evidence="1">
    <location>
        <begin position="35"/>
        <end position="66"/>
    </location>
</feature>
<reference evidence="2" key="1">
    <citation type="submission" date="2021-01" db="EMBL/GenBank/DDBJ databases">
        <authorList>
            <person name="Corre E."/>
            <person name="Pelletier E."/>
            <person name="Niang G."/>
            <person name="Scheremetjew M."/>
            <person name="Finn R."/>
            <person name="Kale V."/>
            <person name="Holt S."/>
            <person name="Cochrane G."/>
            <person name="Meng A."/>
            <person name="Brown T."/>
            <person name="Cohen L."/>
        </authorList>
    </citation>
    <scope>NUCLEOTIDE SEQUENCE</scope>
    <source>
        <strain evidence="2">CCMP622</strain>
    </source>
</reference>
<sequence length="129" mass="14409">MNQAKPWPRTQQWFAQHKLDTAWKKAPNEGDDNTHNNTHTHASQHCANTTPQPGGAQSTHARAPQHTTHVYTHPRHVVCTRCGDAAGYTWLRTTGSRPLTKDEKKGIGNAKEKGNGNYSKRKRKKGCSC</sequence>
<feature type="region of interest" description="Disordered" evidence="1">
    <location>
        <begin position="24"/>
        <end position="66"/>
    </location>
</feature>
<accession>A0A7S2U3E7</accession>